<dbReference type="Proteomes" id="UP000007813">
    <property type="component" value="Unassembled WGS sequence"/>
</dbReference>
<dbReference type="OrthoDB" id="214631at2157"/>
<evidence type="ECO:0000313" key="2">
    <source>
        <dbReference type="EMBL" id="EJN61349.1"/>
    </source>
</evidence>
<feature type="compositionally biased region" description="Low complexity" evidence="1">
    <location>
        <begin position="281"/>
        <end position="295"/>
    </location>
</feature>
<dbReference type="AlphaFoldDB" id="J3JHW3"/>
<evidence type="ECO:0000256" key="1">
    <source>
        <dbReference type="SAM" id="MobiDB-lite"/>
    </source>
</evidence>
<protein>
    <recommendedName>
        <fullName evidence="4">Rpa-associated protein</fullName>
    </recommendedName>
</protein>
<accession>J3JHW3</accession>
<dbReference type="RefSeq" id="WP_009365738.1">
    <property type="nucleotide sequence ID" value="NZ_ALJD01000002.1"/>
</dbReference>
<dbReference type="Gene3D" id="1.10.10.10">
    <property type="entry name" value="Winged helix-like DNA-binding domain superfamily/Winged helix DNA-binding domain"/>
    <property type="match status" value="1"/>
</dbReference>
<dbReference type="EMBL" id="ALJD01000002">
    <property type="protein sequence ID" value="EJN61349.1"/>
    <property type="molecule type" value="Genomic_DNA"/>
</dbReference>
<dbReference type="eggNOG" id="arCOG02258">
    <property type="taxonomic scope" value="Archaea"/>
</dbReference>
<proteinExistence type="predicted"/>
<gene>
    <name evidence="2" type="ORF">HSB1_03900</name>
</gene>
<feature type="compositionally biased region" description="Low complexity" evidence="1">
    <location>
        <begin position="345"/>
        <end position="362"/>
    </location>
</feature>
<reference evidence="2 3" key="1">
    <citation type="journal article" date="2012" name="J. Bacteriol.">
        <title>Draft Genome Sequence of the Extremely Halophilic Archaeon Halogranum salarium B-1T.</title>
        <authorList>
            <person name="Kim K.K."/>
            <person name="Lee K.C."/>
            <person name="Lee J.S."/>
        </authorList>
    </citation>
    <scope>NUCLEOTIDE SEQUENCE [LARGE SCALE GENOMIC DNA]</scope>
    <source>
        <strain evidence="2 3">B-1</strain>
    </source>
</reference>
<organism evidence="2 3">
    <name type="scientific">Halogranum salarium B-1</name>
    <dbReference type="NCBI Taxonomy" id="1210908"/>
    <lineage>
        <taxon>Archaea</taxon>
        <taxon>Methanobacteriati</taxon>
        <taxon>Methanobacteriota</taxon>
        <taxon>Stenosarchaea group</taxon>
        <taxon>Halobacteria</taxon>
        <taxon>Halobacteriales</taxon>
        <taxon>Haloferacaceae</taxon>
    </lineage>
</organism>
<comment type="caution">
    <text evidence="2">The sequence shown here is derived from an EMBL/GenBank/DDBJ whole genome shotgun (WGS) entry which is preliminary data.</text>
</comment>
<feature type="region of interest" description="Disordered" evidence="1">
    <location>
        <begin position="258"/>
        <end position="527"/>
    </location>
</feature>
<dbReference type="InterPro" id="IPR036388">
    <property type="entry name" value="WH-like_DNA-bd_sf"/>
</dbReference>
<sequence length="589" mass="61716">MSSTDSNSSDNGPGRREVAHRLFAAEFDDASLSYSESDEERAPNYVVTPTGARVNRLFAVGVLTEKEDVNEDVLRGRIADPTGAFVTYAGQYQPDEMAYLDRTNPPAFLALTGKARTFEPEDSDRVFTSVRPESLNDVDGDTRDRWVVTTAEATLERIAVFDEALDSDARGEALARELEARGVAPSLASGIPLAIDHYGTTRAYLEAVRQLAVDALEVVTGDREEVRSLDVAPGEGGDVTLGPLPELDLADAPELETPAEVADTEEAEATEATEATEETETPTATTGDAAASTETLVNDSATEAETGEPDEADGTPESSDVAAEPAEAVTTDSSPSMDDADETDTAVTDESSSESTPTDSTDAVAETGDAAASTESVVDTSDDGAAEPAEAVSPSDDGLGDFDDESESGLDDFDSGPDTSTEESDDAGLDDFDDGDAVDSEESSDGMYELPEDERQEVEDEFGTEFSTGSEVDDPGEADIDVPDADDLQAELDEEAEEAEDTPVEAETTEESDDTDAAEAPSAADVDLEAAAVEAMDELDDGDGAAHDAVVAAVVDEYGVDPDAVEAAIQDALMGGQCYEPDEGQLKAI</sequence>
<feature type="compositionally biased region" description="Acidic residues" evidence="1">
    <location>
        <begin position="305"/>
        <end position="314"/>
    </location>
</feature>
<feature type="compositionally biased region" description="Acidic residues" evidence="1">
    <location>
        <begin position="262"/>
        <end position="280"/>
    </location>
</feature>
<dbReference type="PATRIC" id="fig|1210908.3.peg.374"/>
<feature type="compositionally biased region" description="Acidic residues" evidence="1">
    <location>
        <begin position="398"/>
        <end position="463"/>
    </location>
</feature>
<name>J3JHW3_9EURY</name>
<evidence type="ECO:0000313" key="3">
    <source>
        <dbReference type="Proteomes" id="UP000007813"/>
    </source>
</evidence>
<evidence type="ECO:0008006" key="4">
    <source>
        <dbReference type="Google" id="ProtNLM"/>
    </source>
</evidence>
<feature type="compositionally biased region" description="Acidic residues" evidence="1">
    <location>
        <begin position="471"/>
        <end position="517"/>
    </location>
</feature>
<feature type="compositionally biased region" description="Low complexity" evidence="1">
    <location>
        <begin position="518"/>
        <end position="527"/>
    </location>
</feature>